<organism evidence="1 2">
    <name type="scientific">Etheostoma spectabile</name>
    <name type="common">orangethroat darter</name>
    <dbReference type="NCBI Taxonomy" id="54343"/>
    <lineage>
        <taxon>Eukaryota</taxon>
        <taxon>Metazoa</taxon>
        <taxon>Chordata</taxon>
        <taxon>Craniata</taxon>
        <taxon>Vertebrata</taxon>
        <taxon>Euteleostomi</taxon>
        <taxon>Actinopterygii</taxon>
        <taxon>Neopterygii</taxon>
        <taxon>Teleostei</taxon>
        <taxon>Neoteleostei</taxon>
        <taxon>Acanthomorphata</taxon>
        <taxon>Eupercaria</taxon>
        <taxon>Perciformes</taxon>
        <taxon>Percoidei</taxon>
        <taxon>Percidae</taxon>
        <taxon>Etheostomatinae</taxon>
        <taxon>Etheostoma</taxon>
    </lineage>
</organism>
<comment type="caution">
    <text evidence="1">The sequence shown here is derived from an EMBL/GenBank/DDBJ whole genome shotgun (WGS) entry which is preliminary data.</text>
</comment>
<dbReference type="AlphaFoldDB" id="A0A5J5D3H0"/>
<dbReference type="Proteomes" id="UP000327493">
    <property type="component" value="Chromosome 9"/>
</dbReference>
<gene>
    <name evidence="1" type="ORF">FQN60_012627</name>
</gene>
<dbReference type="EMBL" id="VOFY01000009">
    <property type="protein sequence ID" value="KAA8589262.1"/>
    <property type="molecule type" value="Genomic_DNA"/>
</dbReference>
<accession>A0A5J5D3H0</accession>
<name>A0A5J5D3H0_9PERO</name>
<keyword evidence="2" id="KW-1185">Reference proteome</keyword>
<proteinExistence type="predicted"/>
<protein>
    <submittedName>
        <fullName evidence="1">Uncharacterized protein</fullName>
    </submittedName>
</protein>
<evidence type="ECO:0000313" key="2">
    <source>
        <dbReference type="Proteomes" id="UP000327493"/>
    </source>
</evidence>
<sequence length="43" mass="4806">MHREVLASRQLNPGLNEVLTEVVSMVNFIKTQLFSALCEKMGA</sequence>
<reference evidence="1 2" key="1">
    <citation type="submission" date="2019-08" db="EMBL/GenBank/DDBJ databases">
        <title>A chromosome-level genome assembly, high-density linkage maps, and genome scans reveal the genomic architecture of hybrid incompatibilities underlying speciation via character displacement in darters (Percidae: Etheostominae).</title>
        <authorList>
            <person name="Moran R.L."/>
            <person name="Catchen J.M."/>
            <person name="Fuller R.C."/>
        </authorList>
    </citation>
    <scope>NUCLEOTIDE SEQUENCE [LARGE SCALE GENOMIC DNA]</scope>
    <source>
        <strain evidence="1">EspeVRDwgs_2016</strain>
        <tissue evidence="1">Muscle</tissue>
    </source>
</reference>
<evidence type="ECO:0000313" key="1">
    <source>
        <dbReference type="EMBL" id="KAA8589262.1"/>
    </source>
</evidence>